<evidence type="ECO:0000313" key="1">
    <source>
        <dbReference type="EMBL" id="DAE18104.1"/>
    </source>
</evidence>
<reference evidence="1" key="1">
    <citation type="journal article" date="2021" name="Proc. Natl. Acad. Sci. U.S.A.">
        <title>A Catalog of Tens of Thousands of Viruses from Human Metagenomes Reveals Hidden Associations with Chronic Diseases.</title>
        <authorList>
            <person name="Tisza M.J."/>
            <person name="Buck C.B."/>
        </authorList>
    </citation>
    <scope>NUCLEOTIDE SEQUENCE</scope>
    <source>
        <strain evidence="1">CtEBu1</strain>
    </source>
</reference>
<sequence>MGLLRDWAQTRALSFYICAHFAGSITENDAHERR</sequence>
<protein>
    <submittedName>
        <fullName evidence="1">Uncharacterized protein</fullName>
    </submittedName>
</protein>
<dbReference type="EMBL" id="BK015651">
    <property type="protein sequence ID" value="DAE18104.1"/>
    <property type="molecule type" value="Genomic_DNA"/>
</dbReference>
<organism evidence="1">
    <name type="scientific">Siphoviridae sp. ctEBu1</name>
    <dbReference type="NCBI Taxonomy" id="2825393"/>
    <lineage>
        <taxon>Viruses</taxon>
        <taxon>Duplodnaviria</taxon>
        <taxon>Heunggongvirae</taxon>
        <taxon>Uroviricota</taxon>
        <taxon>Caudoviricetes</taxon>
    </lineage>
</organism>
<accession>A0A8S5QG89</accession>
<proteinExistence type="predicted"/>
<name>A0A8S5QG89_9CAUD</name>